<proteinExistence type="predicted"/>
<gene>
    <name evidence="2" type="primary">Contig14177.g15110</name>
    <name evidence="2" type="ORF">STYLEM_9940</name>
</gene>
<accession>A0A078AFB6</accession>
<evidence type="ECO:0000256" key="1">
    <source>
        <dbReference type="SAM" id="MobiDB-lite"/>
    </source>
</evidence>
<evidence type="ECO:0000313" key="3">
    <source>
        <dbReference type="Proteomes" id="UP000039865"/>
    </source>
</evidence>
<dbReference type="InParanoid" id="A0A078AFB6"/>
<feature type="compositionally biased region" description="Basic and acidic residues" evidence="1">
    <location>
        <begin position="27"/>
        <end position="41"/>
    </location>
</feature>
<name>A0A078AFB6_STYLE</name>
<organism evidence="2 3">
    <name type="scientific">Stylonychia lemnae</name>
    <name type="common">Ciliate</name>
    <dbReference type="NCBI Taxonomy" id="5949"/>
    <lineage>
        <taxon>Eukaryota</taxon>
        <taxon>Sar</taxon>
        <taxon>Alveolata</taxon>
        <taxon>Ciliophora</taxon>
        <taxon>Intramacronucleata</taxon>
        <taxon>Spirotrichea</taxon>
        <taxon>Stichotrichia</taxon>
        <taxon>Sporadotrichida</taxon>
        <taxon>Oxytrichidae</taxon>
        <taxon>Stylonychinae</taxon>
        <taxon>Stylonychia</taxon>
    </lineage>
</organism>
<protein>
    <submittedName>
        <fullName evidence="2">Uncharacterized protein</fullName>
    </submittedName>
</protein>
<reference evidence="2 3" key="1">
    <citation type="submission" date="2014-06" db="EMBL/GenBank/DDBJ databases">
        <authorList>
            <person name="Swart Estienne"/>
        </authorList>
    </citation>
    <scope>NUCLEOTIDE SEQUENCE [LARGE SCALE GENOMIC DNA]</scope>
    <source>
        <strain evidence="2 3">130c</strain>
    </source>
</reference>
<evidence type="ECO:0000313" key="2">
    <source>
        <dbReference type="EMBL" id="CDW80934.1"/>
    </source>
</evidence>
<dbReference type="Proteomes" id="UP000039865">
    <property type="component" value="Unassembled WGS sequence"/>
</dbReference>
<feature type="region of interest" description="Disordered" evidence="1">
    <location>
        <begin position="22"/>
        <end position="41"/>
    </location>
</feature>
<sequence length="64" mass="7572">MKPRVCRTQIFTKVQIKLMTRQNHLKQKAESKQKSEKRKEESVYGIIYTCQERSNSISSEIQTP</sequence>
<keyword evidence="3" id="KW-1185">Reference proteome</keyword>
<dbReference type="AlphaFoldDB" id="A0A078AFB6"/>
<dbReference type="EMBL" id="CCKQ01009450">
    <property type="protein sequence ID" value="CDW80934.1"/>
    <property type="molecule type" value="Genomic_DNA"/>
</dbReference>